<reference evidence="6" key="1">
    <citation type="journal article" date="2021" name="PeerJ">
        <title>Extensive microbial diversity within the chicken gut microbiome revealed by metagenomics and culture.</title>
        <authorList>
            <person name="Gilroy R."/>
            <person name="Ravi A."/>
            <person name="Getino M."/>
            <person name="Pursley I."/>
            <person name="Horton D.L."/>
            <person name="Alikhan N.F."/>
            <person name="Baker D."/>
            <person name="Gharbi K."/>
            <person name="Hall N."/>
            <person name="Watson M."/>
            <person name="Adriaenssens E.M."/>
            <person name="Foster-Nyarko E."/>
            <person name="Jarju S."/>
            <person name="Secka A."/>
            <person name="Antonio M."/>
            <person name="Oren A."/>
            <person name="Chaudhuri R.R."/>
            <person name="La Ragione R."/>
            <person name="Hildebrand F."/>
            <person name="Pallen M.J."/>
        </authorList>
    </citation>
    <scope>NUCLEOTIDE SEQUENCE</scope>
    <source>
        <strain evidence="6">CHK32-1732</strain>
    </source>
</reference>
<evidence type="ECO:0000256" key="3">
    <source>
        <dbReference type="ARBA" id="ARBA00022827"/>
    </source>
</evidence>
<comment type="cofactor">
    <cofactor evidence="1">
        <name>FAD</name>
        <dbReference type="ChEBI" id="CHEBI:57692"/>
    </cofactor>
</comment>
<proteinExistence type="predicted"/>
<dbReference type="AlphaFoldDB" id="A0A9D1RN91"/>
<comment type="caution">
    <text evidence="6">The sequence shown here is derived from an EMBL/GenBank/DDBJ whole genome shotgun (WGS) entry which is preliminary data.</text>
</comment>
<evidence type="ECO:0000259" key="5">
    <source>
        <dbReference type="Pfam" id="PF00890"/>
    </source>
</evidence>
<keyword evidence="4" id="KW-0560">Oxidoreductase</keyword>
<evidence type="ECO:0000256" key="2">
    <source>
        <dbReference type="ARBA" id="ARBA00022630"/>
    </source>
</evidence>
<evidence type="ECO:0000256" key="1">
    <source>
        <dbReference type="ARBA" id="ARBA00001974"/>
    </source>
</evidence>
<dbReference type="GO" id="GO:0008202">
    <property type="term" value="P:steroid metabolic process"/>
    <property type="evidence" value="ECO:0007669"/>
    <property type="project" value="UniProtKB-ARBA"/>
</dbReference>
<evidence type="ECO:0000313" key="6">
    <source>
        <dbReference type="EMBL" id="HIW90677.1"/>
    </source>
</evidence>
<dbReference type="Gene3D" id="3.50.50.60">
    <property type="entry name" value="FAD/NAD(P)-binding domain"/>
    <property type="match status" value="2"/>
</dbReference>
<reference evidence="6" key="2">
    <citation type="submission" date="2021-04" db="EMBL/GenBank/DDBJ databases">
        <authorList>
            <person name="Gilroy R."/>
        </authorList>
    </citation>
    <scope>NUCLEOTIDE SEQUENCE</scope>
    <source>
        <strain evidence="6">CHK32-1732</strain>
    </source>
</reference>
<keyword evidence="2" id="KW-0285">Flavoprotein</keyword>
<dbReference type="PANTHER" id="PTHR43400:SF10">
    <property type="entry name" value="3-OXOSTEROID 1-DEHYDROGENASE"/>
    <property type="match status" value="1"/>
</dbReference>
<dbReference type="Proteomes" id="UP000824190">
    <property type="component" value="Unassembled WGS sequence"/>
</dbReference>
<gene>
    <name evidence="6" type="ORF">H9870_03320</name>
</gene>
<keyword evidence="3" id="KW-0274">FAD</keyword>
<evidence type="ECO:0000256" key="4">
    <source>
        <dbReference type="ARBA" id="ARBA00023002"/>
    </source>
</evidence>
<name>A0A9D1RN91_9CORY</name>
<evidence type="ECO:0000313" key="7">
    <source>
        <dbReference type="Proteomes" id="UP000824190"/>
    </source>
</evidence>
<sequence>MNTTKCGREFDVVVVGSGAAGMSTALGALDEGLSVLILESTEKWGGNTAMSGGGMWLPNNPLLQEDQVGDSREEALEYIEATVGDEGRSTSRARKEAFVDGIADFVTTAQKYGMEFVRSPDYADYYPELPGGKIGRSIEHKPFPMKRLGEWAKTCQMEVTMPIKTDDVWLLTRAWSTVSGFRRGAEMVLRTAAATVKDGWPAGLGAALASSFLEKVVIQGGAELWLESPLESLVFSDGAGDSGSGRVAGVTTTKNGETLRIGANRGVMFAGGGFDHNKEKRLELQGIEGFPSGAPGNVGGPLEIAVEAGAATELLDEAWWGASVAPTSKTGALFVLGERSVPHGIIVDAQGRRFANESESYVDLGHHMLEHDRDGDFWLVTDKVHALKYLRNYMLDPSGAKALKAEGVLHKEDTIEELATSIGADPQVLRETVDRFNGFARAGVDGDFGRGNSAYDRYYSDPNVHPNPNLGTLEKKPFSAVKLVVGDLGTKGGVVCDEHSRALREDGSVIEGLYSAGNNSAAVMGRTYPGPGSTIGPASVFGMIAARHMAGVTPLS</sequence>
<feature type="domain" description="FAD-dependent oxidoreductase 2 FAD-binding" evidence="5">
    <location>
        <begin position="11"/>
        <end position="535"/>
    </location>
</feature>
<dbReference type="InterPro" id="IPR036188">
    <property type="entry name" value="FAD/NAD-bd_sf"/>
</dbReference>
<dbReference type="SUPFAM" id="SSF56425">
    <property type="entry name" value="Succinate dehydrogenase/fumarate reductase flavoprotein, catalytic domain"/>
    <property type="match status" value="1"/>
</dbReference>
<dbReference type="PANTHER" id="PTHR43400">
    <property type="entry name" value="FUMARATE REDUCTASE"/>
    <property type="match status" value="1"/>
</dbReference>
<organism evidence="6 7">
    <name type="scientific">Candidatus Corynebacterium avicola</name>
    <dbReference type="NCBI Taxonomy" id="2838527"/>
    <lineage>
        <taxon>Bacteria</taxon>
        <taxon>Bacillati</taxon>
        <taxon>Actinomycetota</taxon>
        <taxon>Actinomycetes</taxon>
        <taxon>Mycobacteriales</taxon>
        <taxon>Corynebacteriaceae</taxon>
        <taxon>Corynebacterium</taxon>
    </lineage>
</organism>
<dbReference type="EMBL" id="DXGC01000032">
    <property type="protein sequence ID" value="HIW90677.1"/>
    <property type="molecule type" value="Genomic_DNA"/>
</dbReference>
<dbReference type="GO" id="GO:0033765">
    <property type="term" value="F:steroid dehydrogenase activity, acting on the CH-CH group of donors"/>
    <property type="evidence" value="ECO:0007669"/>
    <property type="project" value="UniProtKB-ARBA"/>
</dbReference>
<dbReference type="InterPro" id="IPR027477">
    <property type="entry name" value="Succ_DH/fumarate_Rdtase_cat_sf"/>
</dbReference>
<accession>A0A9D1RN91</accession>
<dbReference type="Pfam" id="PF00890">
    <property type="entry name" value="FAD_binding_2"/>
    <property type="match status" value="1"/>
</dbReference>
<protein>
    <submittedName>
        <fullName evidence="6">FAD-binding protein</fullName>
    </submittedName>
</protein>
<dbReference type="InterPro" id="IPR003953">
    <property type="entry name" value="FAD-dep_OxRdtase_2_FAD-bd"/>
</dbReference>
<dbReference type="InterPro" id="IPR050315">
    <property type="entry name" value="FAD-oxidoreductase_2"/>
</dbReference>
<dbReference type="SUPFAM" id="SSF51905">
    <property type="entry name" value="FAD/NAD(P)-binding domain"/>
    <property type="match status" value="1"/>
</dbReference>